<reference evidence="1 2" key="1">
    <citation type="submission" date="2023-08" db="EMBL/GenBank/DDBJ databases">
        <title>Oxalobacteraceae gen .nov., isolated from river sludge outside the plant.</title>
        <authorList>
            <person name="Zhao S.Y."/>
        </authorList>
    </citation>
    <scope>NUCLEOTIDE SEQUENCE [LARGE SCALE GENOMIC DNA]</scope>
    <source>
        <strain evidence="1 2">R-40</strain>
    </source>
</reference>
<keyword evidence="2" id="KW-1185">Reference proteome</keyword>
<dbReference type="InterPro" id="IPR018741">
    <property type="entry name" value="DUF2288"/>
</dbReference>
<evidence type="ECO:0000313" key="2">
    <source>
        <dbReference type="Proteomes" id="UP001225596"/>
    </source>
</evidence>
<gene>
    <name evidence="1" type="ORF">Q8A64_03720</name>
</gene>
<accession>A0ABU1BM57</accession>
<organism evidence="1 2">
    <name type="scientific">Keguizhuia sedimenti</name>
    <dbReference type="NCBI Taxonomy" id="3064264"/>
    <lineage>
        <taxon>Bacteria</taxon>
        <taxon>Pseudomonadati</taxon>
        <taxon>Pseudomonadota</taxon>
        <taxon>Betaproteobacteria</taxon>
        <taxon>Burkholderiales</taxon>
        <taxon>Oxalobacteraceae</taxon>
        <taxon>Keguizhuia</taxon>
    </lineage>
</organism>
<evidence type="ECO:0000313" key="1">
    <source>
        <dbReference type="EMBL" id="MDQ9169516.1"/>
    </source>
</evidence>
<dbReference type="Proteomes" id="UP001225596">
    <property type="component" value="Unassembled WGS sequence"/>
</dbReference>
<protein>
    <submittedName>
        <fullName evidence="1">DUF2288 domain-containing protein</fullName>
    </submittedName>
</protein>
<name>A0ABU1BM57_9BURK</name>
<comment type="caution">
    <text evidence="1">The sequence shown here is derived from an EMBL/GenBank/DDBJ whole genome shotgun (WGS) entry which is preliminary data.</text>
</comment>
<sequence>MLDSDKEQKLLHHKLNMETAPMPWKELLKHFAAGIVIVVDNDLDLIQVAASVANDDKAAVKKWMLANQLMKVSDEQAQVWLEQDVLLWTVVVKPFILVQEKKSL</sequence>
<proteinExistence type="predicted"/>
<dbReference type="EMBL" id="JAUYVH010000001">
    <property type="protein sequence ID" value="MDQ9169516.1"/>
    <property type="molecule type" value="Genomic_DNA"/>
</dbReference>
<dbReference type="RefSeq" id="WP_338435419.1">
    <property type="nucleotide sequence ID" value="NZ_JAUYVH010000001.1"/>
</dbReference>
<dbReference type="Pfam" id="PF10052">
    <property type="entry name" value="DUF2288"/>
    <property type="match status" value="1"/>
</dbReference>